<dbReference type="SUPFAM" id="SSF53738">
    <property type="entry name" value="Phosphoglucomutase, first 3 domains"/>
    <property type="match status" value="3"/>
</dbReference>
<feature type="binding site" evidence="13">
    <location>
        <position position="356"/>
    </location>
    <ligand>
        <name>Mg(2+)</name>
        <dbReference type="ChEBI" id="CHEBI:18420"/>
    </ligand>
</feature>
<evidence type="ECO:0000256" key="9">
    <source>
        <dbReference type="ARBA" id="ARBA00032065"/>
    </source>
</evidence>
<comment type="pathway">
    <text evidence="2 10">Nucleotide-sugar biosynthesis; UDP-N-acetyl-alpha-D-glucosamine biosynthesis; N-acetyl-alpha-D-glucosamine 1-phosphate from alpha-D-glucosamine 6-phosphate (route I): step 2/2.</text>
</comment>
<dbReference type="Gene3D" id="3.30.310.50">
    <property type="entry name" value="Alpha-D-phosphohexomutase, C-terminal domain"/>
    <property type="match status" value="1"/>
</dbReference>
<dbReference type="Pfam" id="PF02878">
    <property type="entry name" value="PGM_PMM_I"/>
    <property type="match status" value="2"/>
</dbReference>
<dbReference type="InterPro" id="IPR016066">
    <property type="entry name" value="A-D-PHexomutase_CS"/>
</dbReference>
<accession>A0A9D5DHC6</accession>
<reference evidence="17" key="1">
    <citation type="submission" date="2022-10" db="EMBL/GenBank/DDBJ databases">
        <title>Adaptive evolution leads to modifications in subtelomeric GC content in a zoonotic Cryptosporidium species.</title>
        <authorList>
            <person name="Li J."/>
            <person name="Feng Y."/>
            <person name="Xiao L."/>
        </authorList>
    </citation>
    <scope>NUCLEOTIDE SEQUENCE</scope>
    <source>
        <strain evidence="17">33844</strain>
    </source>
</reference>
<feature type="active site" description="Phosphoserine intermediate" evidence="11">
    <location>
        <position position="72"/>
    </location>
</feature>
<dbReference type="InterPro" id="IPR016055">
    <property type="entry name" value="A-D-PHexomutase_a/b/a-I/II/III"/>
</dbReference>
<feature type="binding site" description="via phosphate group" evidence="13">
    <location>
        <position position="72"/>
    </location>
    <ligand>
        <name>Mg(2+)</name>
        <dbReference type="ChEBI" id="CHEBI:18420"/>
    </ligand>
</feature>
<evidence type="ECO:0000256" key="4">
    <source>
        <dbReference type="ARBA" id="ARBA00012731"/>
    </source>
</evidence>
<comment type="cofactor">
    <cofactor evidence="10 13">
        <name>Mg(2+)</name>
        <dbReference type="ChEBI" id="CHEBI:18420"/>
    </cofactor>
    <text evidence="10 13">Binds 1 Mg(2+) ion per subunit.</text>
</comment>
<evidence type="ECO:0000259" key="14">
    <source>
        <dbReference type="Pfam" id="PF00408"/>
    </source>
</evidence>
<dbReference type="Proteomes" id="UP001067231">
    <property type="component" value="Unassembled WGS sequence"/>
</dbReference>
<evidence type="ECO:0000256" key="3">
    <source>
        <dbReference type="ARBA" id="ARBA00010231"/>
    </source>
</evidence>
<dbReference type="GO" id="GO:0000287">
    <property type="term" value="F:magnesium ion binding"/>
    <property type="evidence" value="ECO:0007669"/>
    <property type="project" value="InterPro"/>
</dbReference>
<protein>
    <recommendedName>
        <fullName evidence="4 10">Phosphoacetylglucosamine mutase</fullName>
        <shortName evidence="10">PAGM</shortName>
        <ecNumber evidence="4 10">5.4.2.3</ecNumber>
    </recommendedName>
    <alternativeName>
        <fullName evidence="9 10">Acetylglucosamine phosphomutase</fullName>
    </alternativeName>
    <alternativeName>
        <fullName evidence="8 10">N-acetylglucosamine-phosphate mutase</fullName>
    </alternativeName>
</protein>
<evidence type="ECO:0000256" key="11">
    <source>
        <dbReference type="PIRSR" id="PIRSR016408-1"/>
    </source>
</evidence>
<evidence type="ECO:0000256" key="2">
    <source>
        <dbReference type="ARBA" id="ARBA00004865"/>
    </source>
</evidence>
<sequence>MNGFEERVAKAITWGCGELQSLGPLIYGTAGFRMNYNENPDRVKQVAMICSLIACLRSILERRWVGLMITASHNPIQDNGVKIVDITGSMLNKEFEQICFNVVNCGGGMSPINVLSKYFKEKLGLSNDELDKLELSKAKLIVGYDTRPSSNSILKSVERLTAEFGIQWFLNFGFTTTPQLHFMVALANRLITERIPVPLREKLLLEDTMTEMESSTILNKSKVTSAFFDIYFAYHEYYFRQLMDSIKGYNREFIFFQNSHNFFKAKSGMVNNFKINNSGTLLIDVANGVGKYQIDKVSKILSYYSLDLRVINRDNPEKLNDGCGAEHIQKNILPPVGFYSYKDYDSECVDYVAAFDGDADRLIYFAPDHQHDTDKESGIFLIDGDRISACYALVIITLLSQSVAKVRTESNEIIPTLSIGVVQTAYANGASTKYIGDLLQTLDTRYFKYSISCVPTGVKYLHRKAEEFDIAVYFEANGHGTVIHKQDKLNQWIGQMMHLGIDNEACKLLNYFLNLFNPVIGDAISDLLAFEVVREFIQASFGCGFSMRLYDDLHVMQDKIYLKRQNLETLVCDKETEKFLVEPKAIQEGIDNYISSLKDNCSRAFIRPSGTEEVARVYVESPTSEGSREIMKYIKDLLVNYFTKD</sequence>
<dbReference type="InterPro" id="IPR016657">
    <property type="entry name" value="PAGM"/>
</dbReference>
<keyword evidence="6 10" id="KW-0460">Magnesium</keyword>
<dbReference type="InterPro" id="IPR036900">
    <property type="entry name" value="A-D-PHexomutase_C_sf"/>
</dbReference>
<feature type="binding site" evidence="12">
    <location>
        <begin position="475"/>
        <end position="477"/>
    </location>
    <ligand>
        <name>substrate</name>
    </ligand>
</feature>
<dbReference type="SUPFAM" id="SSF55957">
    <property type="entry name" value="Phosphoglucomutase, C-terminal domain"/>
    <property type="match status" value="1"/>
</dbReference>
<dbReference type="GO" id="GO:0004610">
    <property type="term" value="F:phosphoacetylglucosamine mutase activity"/>
    <property type="evidence" value="ECO:0007669"/>
    <property type="project" value="UniProtKB-UniRule"/>
</dbReference>
<keyword evidence="5 10" id="KW-0479">Metal-binding</keyword>
<feature type="domain" description="Alpha-D-phosphohexomutase C-terminal" evidence="14">
    <location>
        <begin position="598"/>
        <end position="634"/>
    </location>
</feature>
<comment type="caution">
    <text evidence="17">The sequence shown here is derived from an EMBL/GenBank/DDBJ whole genome shotgun (WGS) entry which is preliminary data.</text>
</comment>
<feature type="binding site" evidence="12">
    <location>
        <position position="616"/>
    </location>
    <ligand>
        <name>substrate</name>
    </ligand>
</feature>
<dbReference type="InterPro" id="IPR005843">
    <property type="entry name" value="A-D-PHexomutase_C"/>
</dbReference>
<feature type="domain" description="Alpha-D-phosphohexomutase alpha/beta/alpha" evidence="15">
    <location>
        <begin position="136"/>
        <end position="185"/>
    </location>
</feature>
<dbReference type="Gene3D" id="3.40.120.10">
    <property type="entry name" value="Alpha-D-Glucose-1,6-Bisphosphate, subunit A, domain 3"/>
    <property type="match status" value="2"/>
</dbReference>
<dbReference type="OrthoDB" id="1928at2759"/>
<proteinExistence type="inferred from homology"/>
<dbReference type="GO" id="GO:0005975">
    <property type="term" value="P:carbohydrate metabolic process"/>
    <property type="evidence" value="ECO:0007669"/>
    <property type="project" value="InterPro"/>
</dbReference>
<feature type="domain" description="Phosphoacetylglucosamine mutase AMG1" evidence="16">
    <location>
        <begin position="383"/>
        <end position="533"/>
    </location>
</feature>
<dbReference type="AlphaFoldDB" id="A0A9D5DHC6"/>
<dbReference type="PANTHER" id="PTHR45955">
    <property type="entry name" value="PHOSPHOACETYLGLUCOSAMINE MUTASE"/>
    <property type="match status" value="1"/>
</dbReference>
<evidence type="ECO:0000256" key="8">
    <source>
        <dbReference type="ARBA" id="ARBA00031926"/>
    </source>
</evidence>
<dbReference type="Pfam" id="PF21404">
    <property type="entry name" value="AMG1_III"/>
    <property type="match status" value="1"/>
</dbReference>
<dbReference type="EC" id="5.4.2.3" evidence="4 10"/>
<dbReference type="InterPro" id="IPR005844">
    <property type="entry name" value="A-D-PHexomutase_a/b/a-I"/>
</dbReference>
<evidence type="ECO:0000256" key="1">
    <source>
        <dbReference type="ARBA" id="ARBA00000558"/>
    </source>
</evidence>
<dbReference type="PROSITE" id="PS00710">
    <property type="entry name" value="PGM_PMM"/>
    <property type="match status" value="1"/>
</dbReference>
<evidence type="ECO:0000256" key="12">
    <source>
        <dbReference type="PIRSR" id="PIRSR016408-2"/>
    </source>
</evidence>
<feature type="binding site" evidence="13">
    <location>
        <position position="358"/>
    </location>
    <ligand>
        <name>Mg(2+)</name>
        <dbReference type="ChEBI" id="CHEBI:18420"/>
    </ligand>
</feature>
<name>A0A9D5DHC6_9CRYT</name>
<dbReference type="EMBL" id="JAPCXC010000025">
    <property type="protein sequence ID" value="KAJ1610301.1"/>
    <property type="molecule type" value="Genomic_DNA"/>
</dbReference>
<dbReference type="PANTHER" id="PTHR45955:SF1">
    <property type="entry name" value="PHOSPHOACETYLGLUCOSAMINE MUTASE"/>
    <property type="match status" value="1"/>
</dbReference>
<evidence type="ECO:0000259" key="16">
    <source>
        <dbReference type="Pfam" id="PF21404"/>
    </source>
</evidence>
<gene>
    <name evidence="17" type="ORF">OJ253_1245</name>
</gene>
<comment type="catalytic activity">
    <reaction evidence="1 10">
        <text>N-acetyl-alpha-D-glucosamine 1-phosphate = N-acetyl-D-glucosamine 6-phosphate</text>
        <dbReference type="Rhea" id="RHEA:23804"/>
        <dbReference type="ChEBI" id="CHEBI:57513"/>
        <dbReference type="ChEBI" id="CHEBI:57776"/>
        <dbReference type="EC" id="5.4.2.3"/>
    </reaction>
</comment>
<organism evidence="17">
    <name type="scientific">Cryptosporidium canis</name>
    <dbReference type="NCBI Taxonomy" id="195482"/>
    <lineage>
        <taxon>Eukaryota</taxon>
        <taxon>Sar</taxon>
        <taxon>Alveolata</taxon>
        <taxon>Apicomplexa</taxon>
        <taxon>Conoidasida</taxon>
        <taxon>Coccidia</taxon>
        <taxon>Eucoccidiorida</taxon>
        <taxon>Eimeriorina</taxon>
        <taxon>Cryptosporidiidae</taxon>
        <taxon>Cryptosporidium</taxon>
    </lineage>
</organism>
<evidence type="ECO:0000259" key="15">
    <source>
        <dbReference type="Pfam" id="PF02878"/>
    </source>
</evidence>
<feature type="binding site" evidence="12">
    <location>
        <begin position="607"/>
        <end position="611"/>
    </location>
    <ligand>
        <name>substrate</name>
    </ligand>
</feature>
<evidence type="ECO:0000256" key="13">
    <source>
        <dbReference type="PIRSR" id="PIRSR016408-3"/>
    </source>
</evidence>
<evidence type="ECO:0000256" key="6">
    <source>
        <dbReference type="ARBA" id="ARBA00022842"/>
    </source>
</evidence>
<evidence type="ECO:0000256" key="5">
    <source>
        <dbReference type="ARBA" id="ARBA00022723"/>
    </source>
</evidence>
<feature type="binding site" evidence="13">
    <location>
        <position position="360"/>
    </location>
    <ligand>
        <name>Mg(2+)</name>
        <dbReference type="ChEBI" id="CHEBI:18420"/>
    </ligand>
</feature>
<dbReference type="PIRSF" id="PIRSF016408">
    <property type="entry name" value="PAGM"/>
    <property type="match status" value="1"/>
</dbReference>
<dbReference type="InterPro" id="IPR049022">
    <property type="entry name" value="AMG1_III"/>
</dbReference>
<dbReference type="Pfam" id="PF00408">
    <property type="entry name" value="PGM_PMM_IV"/>
    <property type="match status" value="1"/>
</dbReference>
<keyword evidence="7 10" id="KW-0413">Isomerase</keyword>
<evidence type="ECO:0000256" key="7">
    <source>
        <dbReference type="ARBA" id="ARBA00023235"/>
    </source>
</evidence>
<feature type="domain" description="Alpha-D-phosphohexomutase alpha/beta/alpha" evidence="15">
    <location>
        <begin position="66"/>
        <end position="97"/>
    </location>
</feature>
<comment type="similarity">
    <text evidence="3 10">Belongs to the phosphohexose mutase family.</text>
</comment>
<evidence type="ECO:0000256" key="10">
    <source>
        <dbReference type="PIRNR" id="PIRNR016408"/>
    </source>
</evidence>
<dbReference type="GO" id="GO:0006048">
    <property type="term" value="P:UDP-N-acetylglucosamine biosynthetic process"/>
    <property type="evidence" value="ECO:0007669"/>
    <property type="project" value="UniProtKB-UniRule"/>
</dbReference>
<evidence type="ECO:0000313" key="17">
    <source>
        <dbReference type="EMBL" id="KAJ1610301.1"/>
    </source>
</evidence>